<organism evidence="3 4">
    <name type="scientific">Sedimenticola thiotaurini</name>
    <dbReference type="NCBI Taxonomy" id="1543721"/>
    <lineage>
        <taxon>Bacteria</taxon>
        <taxon>Pseudomonadati</taxon>
        <taxon>Pseudomonadota</taxon>
        <taxon>Gammaproteobacteria</taxon>
        <taxon>Chromatiales</taxon>
        <taxon>Sedimenticolaceae</taxon>
        <taxon>Sedimenticola</taxon>
    </lineage>
</organism>
<protein>
    <submittedName>
        <fullName evidence="3">BolA family protein</fullName>
    </submittedName>
</protein>
<comment type="similarity">
    <text evidence="1 2">Belongs to the BolA/IbaG family.</text>
</comment>
<proteinExistence type="inferred from homology"/>
<dbReference type="RefSeq" id="WP_046859230.1">
    <property type="nucleotide sequence ID" value="NZ_CP011412.1"/>
</dbReference>
<evidence type="ECO:0000256" key="2">
    <source>
        <dbReference type="RuleBase" id="RU003860"/>
    </source>
</evidence>
<dbReference type="PANTHER" id="PTHR46229">
    <property type="entry name" value="BOLA TRANSCRIPTION REGULATOR"/>
    <property type="match status" value="1"/>
</dbReference>
<dbReference type="PANTHER" id="PTHR46229:SF2">
    <property type="entry name" value="BOLA-LIKE PROTEIN 1"/>
    <property type="match status" value="1"/>
</dbReference>
<gene>
    <name evidence="3" type="ORF">AAY24_07955</name>
</gene>
<evidence type="ECO:0000313" key="3">
    <source>
        <dbReference type="EMBL" id="AKH20295.1"/>
    </source>
</evidence>
<dbReference type="InterPro" id="IPR050961">
    <property type="entry name" value="BolA/IbaG_stress_morph_reg"/>
</dbReference>
<dbReference type="KEGG" id="seds:AAY24_07955"/>
<keyword evidence="4" id="KW-1185">Reference proteome</keyword>
<sequence>MEIDAIVKLIETGLPGCEARVSGDGRHFEAVVISDEFEGKSPLQKQRLVMATVKPQLESDELHALSIKTYTREQWQALQG</sequence>
<dbReference type="OrthoDB" id="9812890at2"/>
<dbReference type="PIRSF" id="PIRSF003113">
    <property type="entry name" value="BolA"/>
    <property type="match status" value="1"/>
</dbReference>
<dbReference type="InterPro" id="IPR036065">
    <property type="entry name" value="BolA-like_sf"/>
</dbReference>
<accession>A0A0F7JZE5</accession>
<dbReference type="SUPFAM" id="SSF82657">
    <property type="entry name" value="BolA-like"/>
    <property type="match status" value="1"/>
</dbReference>
<reference evidence="3 4" key="1">
    <citation type="journal article" date="2015" name="Genome Announc.">
        <title>Complete Genome Sequence of Sedimenticola thiotaurini Strain SIP-G1, a Polyphosphate- and Polyhydroxyalkanoate-Accumulating Sulfur-Oxidizing Gammaproteobacterium Isolated from Salt Marsh Sediments.</title>
        <authorList>
            <person name="Flood B.E."/>
            <person name="Jones D.S."/>
            <person name="Bailey J.V."/>
        </authorList>
    </citation>
    <scope>NUCLEOTIDE SEQUENCE [LARGE SCALE GENOMIC DNA]</scope>
    <source>
        <strain evidence="3 4">SIP-G1</strain>
    </source>
</reference>
<dbReference type="Pfam" id="PF01722">
    <property type="entry name" value="BolA"/>
    <property type="match status" value="1"/>
</dbReference>
<dbReference type="EMBL" id="CP011412">
    <property type="protein sequence ID" value="AKH20295.1"/>
    <property type="molecule type" value="Genomic_DNA"/>
</dbReference>
<dbReference type="Proteomes" id="UP000034410">
    <property type="component" value="Chromosome"/>
</dbReference>
<evidence type="ECO:0000256" key="1">
    <source>
        <dbReference type="ARBA" id="ARBA00005578"/>
    </source>
</evidence>
<name>A0A0F7JZE5_9GAMM</name>
<evidence type="ECO:0000313" key="4">
    <source>
        <dbReference type="Proteomes" id="UP000034410"/>
    </source>
</evidence>
<dbReference type="AlphaFoldDB" id="A0A0F7JZE5"/>
<dbReference type="Gene3D" id="3.30.300.90">
    <property type="entry name" value="BolA-like"/>
    <property type="match status" value="1"/>
</dbReference>
<dbReference type="InterPro" id="IPR002634">
    <property type="entry name" value="BolA"/>
</dbReference>